<evidence type="ECO:0000313" key="11">
    <source>
        <dbReference type="RefSeq" id="XP_032833608.1"/>
    </source>
</evidence>
<feature type="compositionally biased region" description="Low complexity" evidence="7">
    <location>
        <begin position="1201"/>
        <end position="1227"/>
    </location>
</feature>
<feature type="domain" description="Fibronectin type-III" evidence="9">
    <location>
        <begin position="715"/>
        <end position="807"/>
    </location>
</feature>
<feature type="region of interest" description="Disordered" evidence="7">
    <location>
        <begin position="1199"/>
        <end position="1227"/>
    </location>
</feature>
<feature type="domain" description="Fibronectin type-III" evidence="9">
    <location>
        <begin position="1014"/>
        <end position="1110"/>
    </location>
</feature>
<comment type="similarity">
    <text evidence="6">Belongs to the FNDC3 family.</text>
</comment>
<evidence type="ECO:0000256" key="7">
    <source>
        <dbReference type="SAM" id="MobiDB-lite"/>
    </source>
</evidence>
<keyword evidence="5 8" id="KW-0472">Membrane</keyword>
<evidence type="ECO:0000256" key="1">
    <source>
        <dbReference type="ARBA" id="ARBA00004167"/>
    </source>
</evidence>
<dbReference type="InterPro" id="IPR013783">
    <property type="entry name" value="Ig-like_fold"/>
</dbReference>
<dbReference type="PRINTS" id="PR00014">
    <property type="entry name" value="FNTYPEIII"/>
</dbReference>
<gene>
    <name evidence="11" type="primary">LOC116956263</name>
</gene>
<keyword evidence="2 8" id="KW-0812">Transmembrane</keyword>
<feature type="domain" description="Fibronectin type-III" evidence="9">
    <location>
        <begin position="319"/>
        <end position="421"/>
    </location>
</feature>
<dbReference type="RefSeq" id="XP_032833608.1">
    <property type="nucleotide sequence ID" value="XM_032977717.1"/>
</dbReference>
<feature type="domain" description="Fibronectin type-III" evidence="9">
    <location>
        <begin position="521"/>
        <end position="614"/>
    </location>
</feature>
<evidence type="ECO:0000256" key="8">
    <source>
        <dbReference type="SAM" id="Phobius"/>
    </source>
</evidence>
<keyword evidence="4 8" id="KW-1133">Transmembrane helix</keyword>
<dbReference type="GO" id="GO:0016020">
    <property type="term" value="C:membrane"/>
    <property type="evidence" value="ECO:0007669"/>
    <property type="project" value="UniProtKB-SubCell"/>
</dbReference>
<dbReference type="Gene3D" id="2.60.40.10">
    <property type="entry name" value="Immunoglobulins"/>
    <property type="match status" value="9"/>
</dbReference>
<dbReference type="InterPro" id="IPR036116">
    <property type="entry name" value="FN3_sf"/>
</dbReference>
<dbReference type="InterPro" id="IPR050617">
    <property type="entry name" value="E3_ligase_FN3/SPRY"/>
</dbReference>
<dbReference type="FunFam" id="2.60.40.10:FF:000373">
    <property type="entry name" value="fibronectin type-III domain-containing protein 3A isoform X1"/>
    <property type="match status" value="1"/>
</dbReference>
<feature type="compositionally biased region" description="Low complexity" evidence="7">
    <location>
        <begin position="222"/>
        <end position="242"/>
    </location>
</feature>
<dbReference type="PROSITE" id="PS50853">
    <property type="entry name" value="FN3"/>
    <property type="match status" value="9"/>
</dbReference>
<proteinExistence type="inferred from homology"/>
<evidence type="ECO:0000256" key="5">
    <source>
        <dbReference type="ARBA" id="ARBA00023136"/>
    </source>
</evidence>
<feature type="transmembrane region" description="Helical" evidence="8">
    <location>
        <begin position="1308"/>
        <end position="1327"/>
    </location>
</feature>
<feature type="region of interest" description="Disordered" evidence="7">
    <location>
        <begin position="155"/>
        <end position="306"/>
    </location>
</feature>
<evidence type="ECO:0000256" key="2">
    <source>
        <dbReference type="ARBA" id="ARBA00022692"/>
    </source>
</evidence>
<feature type="domain" description="Fibronectin type-III" evidence="9">
    <location>
        <begin position="811"/>
        <end position="901"/>
    </location>
</feature>
<feature type="compositionally biased region" description="Basic and acidic residues" evidence="7">
    <location>
        <begin position="177"/>
        <end position="209"/>
    </location>
</feature>
<feature type="compositionally biased region" description="Gly residues" evidence="7">
    <location>
        <begin position="1281"/>
        <end position="1292"/>
    </location>
</feature>
<feature type="compositionally biased region" description="Low complexity" evidence="7">
    <location>
        <begin position="261"/>
        <end position="282"/>
    </location>
</feature>
<comment type="subcellular location">
    <subcellularLocation>
        <location evidence="1">Membrane</location>
        <topology evidence="1">Single-pass membrane protein</topology>
    </subcellularLocation>
</comment>
<evidence type="ECO:0000313" key="10">
    <source>
        <dbReference type="Proteomes" id="UP001318040"/>
    </source>
</evidence>
<evidence type="ECO:0000259" key="9">
    <source>
        <dbReference type="PROSITE" id="PS50853"/>
    </source>
</evidence>
<accession>A0AAJ7UBX0</accession>
<sequence>MSRWVAMSEQQHHLDGPSLLNGDVPMIPLIQPAGDGSQQVIVVHVNPGETFTIRAKDGSVQCIQGPAQVPMMSPNGSIPPIHVPPGYVSQVIEDNGVRRVVVTPQSHEFHPHGHPSLPPPHMHPHYMHHPPAHLIPHPQHMYAQVAEVPPQYLAQPLPPQVYEPDSAGPHGRQSYAYRDERASKTHERLQKKLKERHHQGEWHSRERADTAGGSPAASPRKSQAASPDSCASPSPSSAATAVPAPPLLLHNGHKGGGSGGSPSATSSGYSSSLSASPSSSGSGKRGAEECRSCGTQADERDAAGDFTMENKRLQEVLSEIEKPQVVEVLAREVQVSWQPLPGLHPEDDSSESQGQPSCLYELSLSTKAKEAKYRTVYRGEEPEFKLTDLRPATEYHIRVCALCDGVKGSNSEHATFTTSPAAPETPSPPKLTSRTKSTLVMQWKPPADNGSKVTGYVLEWDEGIKGGAFKNCYNGHQRQYRASKLSPSVAYRFRLAAKNDVGTSDFSDEACFITSGSIPPPPSAPCLHRAAVTWLAITWSRPSGLPAEESLQYLLEMDDPSTGYGFRPKYNGEELIYTIRNLRRSSEYKFRLFVSNVEGRSGPSEVATFVTQPDKPGAPSKPVVKGKLLPHSFKVLWEPPKDNGGVEITNYTLELVEGDKMPWEEVYSGPQREHSCDHMRPGASYRLRVSCTSDGGTSQFSEVCAIQLPPIAPGPCNPPRVLGKPKARELHIRWSPPAMDGGCPVAEYTVELGGPQVEPREAFVGPELECTVQSLLPGRSYTLRVRAANKAGYGPYSEPIEMNTAAGVPEQCQPPTITCRSATSASVSWESPFNNGADVTEYRLDWGCEEGSLQHTYAGGSQSHELKGLSPATFYFCRVQAVNSAGAGHFSAVATACTPPSAPAAVSCVRVLQDGGDSGLTEPNADAAAAAAFCPSSCLAVAWDEPCCHGSDIVAYNVDFGERQPAATERAAARRHVIRNLAPDTTYRIRVQAVNAVGAGPFSQAVKAKTKPLPPEPPRLECSAYGPQSLKLKWGEGGASSRAAAADSVVYSLQMEDRAGCFTAVYTGSCHTFKVQRLSERTAYAFRIQATNEAGDGPFSETHTFRTTRLLPPAVKGLRVQQMDGNACEVLWEAVPPMRSDPVIYVLQLALVATARDADYKQVYKGPDTQHRLYGLHTGSEYRLRACAIRQCTEQQGVPPAAAQLSSTTTTTTSSSSSSSTVSSSSSCSWSSAATAATATSPSLSPGTGATTRELIGPFGAAVTFHLQRPQSQASADGAARPGGGHDGGGGAAATAEGAAKALSDEQWAAIILVAFAGFSILIAVFIQHMVIM</sequence>
<dbReference type="SMART" id="SM00060">
    <property type="entry name" value="FN3"/>
    <property type="match status" value="9"/>
</dbReference>
<name>A0AAJ7UBX0_PETMA</name>
<keyword evidence="3" id="KW-0677">Repeat</keyword>
<dbReference type="SUPFAM" id="SSF49265">
    <property type="entry name" value="Fibronectin type III"/>
    <property type="match status" value="6"/>
</dbReference>
<protein>
    <submittedName>
        <fullName evidence="11">Fibronectin type-III domain-containing protein 3a-like isoform X1</fullName>
    </submittedName>
</protein>
<feature type="domain" description="Fibronectin type-III" evidence="9">
    <location>
        <begin position="1114"/>
        <end position="1216"/>
    </location>
</feature>
<dbReference type="PANTHER" id="PTHR24099">
    <property type="entry name" value="E3 UBIQUITIN-PROTEIN LIGASE TRIM36-RELATED"/>
    <property type="match status" value="1"/>
</dbReference>
<feature type="domain" description="Fibronectin type-III" evidence="9">
    <location>
        <begin position="618"/>
        <end position="711"/>
    </location>
</feature>
<dbReference type="Pfam" id="PF00041">
    <property type="entry name" value="fn3"/>
    <property type="match status" value="5"/>
</dbReference>
<dbReference type="FunFam" id="2.60.40.10:FF:000366">
    <property type="entry name" value="fibronectin type-III domain-containing protein 3A isoform X1"/>
    <property type="match status" value="1"/>
</dbReference>
<organism evidence="10 11">
    <name type="scientific">Petromyzon marinus</name>
    <name type="common">Sea lamprey</name>
    <dbReference type="NCBI Taxonomy" id="7757"/>
    <lineage>
        <taxon>Eukaryota</taxon>
        <taxon>Metazoa</taxon>
        <taxon>Chordata</taxon>
        <taxon>Craniata</taxon>
        <taxon>Vertebrata</taxon>
        <taxon>Cyclostomata</taxon>
        <taxon>Hyperoartia</taxon>
        <taxon>Petromyzontiformes</taxon>
        <taxon>Petromyzontidae</taxon>
        <taxon>Petromyzon</taxon>
    </lineage>
</organism>
<dbReference type="KEGG" id="pmrn:116956263"/>
<dbReference type="CDD" id="cd00063">
    <property type="entry name" value="FN3"/>
    <property type="match status" value="9"/>
</dbReference>
<feature type="region of interest" description="Disordered" evidence="7">
    <location>
        <begin position="1270"/>
        <end position="1294"/>
    </location>
</feature>
<dbReference type="CTD" id="22862"/>
<evidence type="ECO:0000256" key="3">
    <source>
        <dbReference type="ARBA" id="ARBA00022737"/>
    </source>
</evidence>
<reference evidence="11" key="1">
    <citation type="submission" date="2025-08" db="UniProtKB">
        <authorList>
            <consortium name="RefSeq"/>
        </authorList>
    </citation>
    <scope>IDENTIFICATION</scope>
    <source>
        <tissue evidence="11">Sperm</tissue>
    </source>
</reference>
<evidence type="ECO:0000256" key="6">
    <source>
        <dbReference type="ARBA" id="ARBA00038207"/>
    </source>
</evidence>
<feature type="domain" description="Fibronectin type-III" evidence="9">
    <location>
        <begin position="425"/>
        <end position="517"/>
    </location>
</feature>
<dbReference type="FunFam" id="2.60.40.10:FF:000180">
    <property type="entry name" value="Fibronectin type III domain containing 3A"/>
    <property type="match status" value="1"/>
</dbReference>
<feature type="region of interest" description="Disordered" evidence="7">
    <location>
        <begin position="414"/>
        <end position="433"/>
    </location>
</feature>
<feature type="domain" description="Fibronectin type-III" evidence="9">
    <location>
        <begin position="923"/>
        <end position="1013"/>
    </location>
</feature>
<dbReference type="Proteomes" id="UP001318040">
    <property type="component" value="Chromosome 64"/>
</dbReference>
<evidence type="ECO:0000256" key="4">
    <source>
        <dbReference type="ARBA" id="ARBA00022989"/>
    </source>
</evidence>
<dbReference type="InterPro" id="IPR003961">
    <property type="entry name" value="FN3_dom"/>
</dbReference>
<dbReference type="PANTHER" id="PTHR24099:SF11">
    <property type="entry name" value="FIBRONECTIN TYPE III DOMAIN-CONTAINING 3BA-RELATED"/>
    <property type="match status" value="1"/>
</dbReference>
<keyword evidence="10" id="KW-1185">Reference proteome</keyword>
<feature type="compositionally biased region" description="Basic and acidic residues" evidence="7">
    <location>
        <begin position="285"/>
        <end position="306"/>
    </location>
</feature>